<dbReference type="PANTHER" id="PTHR43711">
    <property type="entry name" value="TWO-COMPONENT HISTIDINE KINASE"/>
    <property type="match status" value="1"/>
</dbReference>
<accession>A0A1I0PXQ4</accession>
<evidence type="ECO:0000313" key="10">
    <source>
        <dbReference type="Proteomes" id="UP000198518"/>
    </source>
</evidence>
<dbReference type="Proteomes" id="UP000198518">
    <property type="component" value="Unassembled WGS sequence"/>
</dbReference>
<feature type="transmembrane region" description="Helical" evidence="7">
    <location>
        <begin position="178"/>
        <end position="197"/>
    </location>
</feature>
<evidence type="ECO:0000256" key="5">
    <source>
        <dbReference type="ARBA" id="ARBA00023012"/>
    </source>
</evidence>
<feature type="region of interest" description="Disordered" evidence="6">
    <location>
        <begin position="524"/>
        <end position="544"/>
    </location>
</feature>
<keyword evidence="7" id="KW-0812">Transmembrane</keyword>
<dbReference type="InterPro" id="IPR031621">
    <property type="entry name" value="HisKA_7TM"/>
</dbReference>
<evidence type="ECO:0000259" key="8">
    <source>
        <dbReference type="PROSITE" id="PS50109"/>
    </source>
</evidence>
<organism evidence="9 10">
    <name type="scientific">Halobacterium jilantaiense</name>
    <dbReference type="NCBI Taxonomy" id="355548"/>
    <lineage>
        <taxon>Archaea</taxon>
        <taxon>Methanobacteriati</taxon>
        <taxon>Methanobacteriota</taxon>
        <taxon>Stenosarchaea group</taxon>
        <taxon>Halobacteria</taxon>
        <taxon>Halobacteriales</taxon>
        <taxon>Halobacteriaceae</taxon>
        <taxon>Halobacterium</taxon>
    </lineage>
</organism>
<evidence type="ECO:0000256" key="3">
    <source>
        <dbReference type="ARBA" id="ARBA00022679"/>
    </source>
</evidence>
<dbReference type="Gene3D" id="1.10.287.130">
    <property type="match status" value="1"/>
</dbReference>
<dbReference type="AlphaFoldDB" id="A0A1I0PXQ4"/>
<dbReference type="Gene3D" id="3.30.450.20">
    <property type="entry name" value="PAS domain"/>
    <property type="match status" value="1"/>
</dbReference>
<dbReference type="CDD" id="cd00082">
    <property type="entry name" value="HisKA"/>
    <property type="match status" value="1"/>
</dbReference>
<proteinExistence type="predicted"/>
<sequence>MAVDPVLAAYVAAFSLAAAGCFVSLWRVDRIDSADTRRGLAALLVTSGIWAAAGVGFLLAPTAEWAHAFHIAGLVAGFSTPGAWLYFCSAYTGRTFHQDPRYRRFALAVFVIVVAVKVTNPVHGVYFTMVAEPTPFPHLAVQSGALHWVIAGVAYAVSAVGYFMLLELFDQTSLDTRPLVVLASLTALPVAATVAGARVPWLVDMSYEPLGVATFAVGALSLFTGTFERVRVTGQIDNPVVFVSGEGDLRDFNDAARQLFPELDGATGRPFADVLPGVADAVADEGTVLEREVDGETRSLLVSANQFAVGRTEIGRLLLFSDVTESERHRRELERQNERLEQFASVVSHDLRNPLNVAQGRLDIARDGREGDGNLATVAGALDRMEALVDDLLALARQGEVIGDTEPCDLRAVSEAAWENVDTDSATLRVAGDRTLAADRTRLVQLFENVFRNAVEHVGPDVTVTVGATGDGFFVADDGPGIPDGERAEVFEPGVTTTDTGTGFGLAIVASIASAHDWSIRATDGEDGGARFEVSGVEPAEHHD</sequence>
<name>A0A1I0PXQ4_9EURY</name>
<evidence type="ECO:0000256" key="7">
    <source>
        <dbReference type="SAM" id="Phobius"/>
    </source>
</evidence>
<dbReference type="Pfam" id="PF00512">
    <property type="entry name" value="HisKA"/>
    <property type="match status" value="1"/>
</dbReference>
<keyword evidence="7" id="KW-0472">Membrane</keyword>
<dbReference type="EC" id="2.7.13.3" evidence="2"/>
<dbReference type="SMART" id="SM00387">
    <property type="entry name" value="HATPase_c"/>
    <property type="match status" value="1"/>
</dbReference>
<dbReference type="OrthoDB" id="8127at2157"/>
<dbReference type="CDD" id="cd00075">
    <property type="entry name" value="HATPase"/>
    <property type="match status" value="1"/>
</dbReference>
<evidence type="ECO:0000256" key="1">
    <source>
        <dbReference type="ARBA" id="ARBA00000085"/>
    </source>
</evidence>
<feature type="transmembrane region" description="Helical" evidence="7">
    <location>
        <begin position="40"/>
        <end position="59"/>
    </location>
</feature>
<keyword evidence="5" id="KW-0902">Two-component regulatory system</keyword>
<dbReference type="InterPro" id="IPR050736">
    <property type="entry name" value="Sensor_HK_Regulatory"/>
</dbReference>
<reference evidence="9 10" key="1">
    <citation type="submission" date="2016-10" db="EMBL/GenBank/DDBJ databases">
        <authorList>
            <person name="de Groot N.N."/>
        </authorList>
    </citation>
    <scope>NUCLEOTIDE SEQUENCE [LARGE SCALE GENOMIC DNA]</scope>
    <source>
        <strain evidence="9 10">CGMCC 1.5337</strain>
    </source>
</reference>
<dbReference type="Pfam" id="PF02518">
    <property type="entry name" value="HATPase_c"/>
    <property type="match status" value="1"/>
</dbReference>
<dbReference type="SUPFAM" id="SSF55874">
    <property type="entry name" value="ATPase domain of HSP90 chaperone/DNA topoisomerase II/histidine kinase"/>
    <property type="match status" value="1"/>
</dbReference>
<evidence type="ECO:0000256" key="4">
    <source>
        <dbReference type="ARBA" id="ARBA00022777"/>
    </source>
</evidence>
<dbReference type="Pfam" id="PF16927">
    <property type="entry name" value="HisKA_7TM"/>
    <property type="match status" value="1"/>
</dbReference>
<dbReference type="SMART" id="SM00388">
    <property type="entry name" value="HisKA"/>
    <property type="match status" value="1"/>
</dbReference>
<feature type="transmembrane region" description="Helical" evidence="7">
    <location>
        <begin position="6"/>
        <end position="28"/>
    </location>
</feature>
<evidence type="ECO:0000313" key="9">
    <source>
        <dbReference type="EMBL" id="SEW19267.1"/>
    </source>
</evidence>
<keyword evidence="7" id="KW-1133">Transmembrane helix</keyword>
<evidence type="ECO:0000256" key="6">
    <source>
        <dbReference type="SAM" id="MobiDB-lite"/>
    </source>
</evidence>
<dbReference type="InterPro" id="IPR036890">
    <property type="entry name" value="HATPase_C_sf"/>
</dbReference>
<gene>
    <name evidence="9" type="ORF">SAMN04487945_2069</name>
</gene>
<keyword evidence="10" id="KW-1185">Reference proteome</keyword>
<dbReference type="SUPFAM" id="SSF47384">
    <property type="entry name" value="Homodimeric domain of signal transducing histidine kinase"/>
    <property type="match status" value="1"/>
</dbReference>
<comment type="catalytic activity">
    <reaction evidence="1">
        <text>ATP + protein L-histidine = ADP + protein N-phospho-L-histidine.</text>
        <dbReference type="EC" id="2.7.13.3"/>
    </reaction>
</comment>
<feature type="transmembrane region" description="Helical" evidence="7">
    <location>
        <begin position="146"/>
        <end position="166"/>
    </location>
</feature>
<dbReference type="InterPro" id="IPR005467">
    <property type="entry name" value="His_kinase_dom"/>
</dbReference>
<keyword evidence="4 9" id="KW-0418">Kinase</keyword>
<dbReference type="EMBL" id="FOJA01000001">
    <property type="protein sequence ID" value="SEW19267.1"/>
    <property type="molecule type" value="Genomic_DNA"/>
</dbReference>
<dbReference type="InterPro" id="IPR036097">
    <property type="entry name" value="HisK_dim/P_sf"/>
</dbReference>
<dbReference type="RefSeq" id="WP_089669312.1">
    <property type="nucleotide sequence ID" value="NZ_FOJA01000001.1"/>
</dbReference>
<dbReference type="STRING" id="355548.SAMN04487945_2069"/>
<dbReference type="InterPro" id="IPR003594">
    <property type="entry name" value="HATPase_dom"/>
</dbReference>
<dbReference type="GO" id="GO:0000155">
    <property type="term" value="F:phosphorelay sensor kinase activity"/>
    <property type="evidence" value="ECO:0007669"/>
    <property type="project" value="InterPro"/>
</dbReference>
<dbReference type="InterPro" id="IPR003661">
    <property type="entry name" value="HisK_dim/P_dom"/>
</dbReference>
<feature type="transmembrane region" description="Helical" evidence="7">
    <location>
        <begin position="71"/>
        <end position="93"/>
    </location>
</feature>
<dbReference type="PROSITE" id="PS50109">
    <property type="entry name" value="HIS_KIN"/>
    <property type="match status" value="1"/>
</dbReference>
<keyword evidence="3" id="KW-0808">Transferase</keyword>
<feature type="transmembrane region" description="Helical" evidence="7">
    <location>
        <begin position="105"/>
        <end position="126"/>
    </location>
</feature>
<dbReference type="PANTHER" id="PTHR43711:SF1">
    <property type="entry name" value="HISTIDINE KINASE 1"/>
    <property type="match status" value="1"/>
</dbReference>
<evidence type="ECO:0000256" key="2">
    <source>
        <dbReference type="ARBA" id="ARBA00012438"/>
    </source>
</evidence>
<feature type="domain" description="Histidine kinase" evidence="8">
    <location>
        <begin position="346"/>
        <end position="535"/>
    </location>
</feature>
<protein>
    <recommendedName>
        <fullName evidence="2">histidine kinase</fullName>
        <ecNumber evidence="2">2.7.13.3</ecNumber>
    </recommendedName>
</protein>
<dbReference type="Gene3D" id="3.30.565.10">
    <property type="entry name" value="Histidine kinase-like ATPase, C-terminal domain"/>
    <property type="match status" value="1"/>
</dbReference>